<evidence type="ECO:0000256" key="5">
    <source>
        <dbReference type="SAM" id="SignalP"/>
    </source>
</evidence>
<feature type="chain" id="PRO_5029521321" description="Strictosidine synthase conserved region domain-containing protein" evidence="5">
    <location>
        <begin position="24"/>
        <end position="317"/>
    </location>
</feature>
<dbReference type="InterPro" id="IPR018119">
    <property type="entry name" value="Strictosidine_synth_cons-reg"/>
</dbReference>
<feature type="signal peptide" evidence="5">
    <location>
        <begin position="1"/>
        <end position="23"/>
    </location>
</feature>
<keyword evidence="5" id="KW-0732">Signal</keyword>
<dbReference type="SUPFAM" id="SSF63829">
    <property type="entry name" value="Calcium-dependent phosphotriesterase"/>
    <property type="match status" value="1"/>
</dbReference>
<reference evidence="7" key="1">
    <citation type="submission" date="2020-02" db="EMBL/GenBank/DDBJ databases">
        <authorList>
            <person name="Scholz U."/>
            <person name="Mascher M."/>
            <person name="Fiebig A."/>
        </authorList>
    </citation>
    <scope>NUCLEOTIDE SEQUENCE</scope>
</reference>
<evidence type="ECO:0000256" key="2">
    <source>
        <dbReference type="ARBA" id="ARBA00009191"/>
    </source>
</evidence>
<evidence type="ECO:0000313" key="8">
    <source>
        <dbReference type="Proteomes" id="UP000663760"/>
    </source>
</evidence>
<evidence type="ECO:0000256" key="4">
    <source>
        <dbReference type="ARBA" id="ARBA00023180"/>
    </source>
</evidence>
<organism evidence="7 8">
    <name type="scientific">Spirodela intermedia</name>
    <name type="common">Intermediate duckweed</name>
    <dbReference type="NCBI Taxonomy" id="51605"/>
    <lineage>
        <taxon>Eukaryota</taxon>
        <taxon>Viridiplantae</taxon>
        <taxon>Streptophyta</taxon>
        <taxon>Embryophyta</taxon>
        <taxon>Tracheophyta</taxon>
        <taxon>Spermatophyta</taxon>
        <taxon>Magnoliopsida</taxon>
        <taxon>Liliopsida</taxon>
        <taxon>Araceae</taxon>
        <taxon>Lemnoideae</taxon>
        <taxon>Spirodela</taxon>
    </lineage>
</organism>
<accession>A0A7I8KJM1</accession>
<evidence type="ECO:0000256" key="1">
    <source>
        <dbReference type="ARBA" id="ARBA00004116"/>
    </source>
</evidence>
<sequence>MAPSSVLTSFFLLFSLVLHHVASSLMPAAVRVLMNYEKIQLQSVTGPESLAFDAAGGSPYTGVSDGRVLKWNSPSRGWVEFAVPKPDRNGARCNGLAVPEMEDRCGRPLGLQFHRATGNLYIADAYYGLLVVGPGGGPFGLTNGVDVEQERGFVYFTDSSTQFQRREWIAAIAAEDARGRFMRYDPRTKQTEVLQRGLQFPNGVSLSEDGRFAVIAETTRRRSLRYWLKGPMAGKSEVFSQLPGFPDNVKGNRQGELWVAIVSISGNVIGVRLDANGRTVELLHDRSIENTVSEVLENNGTLWLGSIERPFVGMYSL</sequence>
<comment type="subcellular location">
    <subcellularLocation>
        <location evidence="1">Vacuole</location>
    </subcellularLocation>
</comment>
<evidence type="ECO:0000259" key="6">
    <source>
        <dbReference type="Pfam" id="PF03088"/>
    </source>
</evidence>
<dbReference type="GO" id="GO:0012505">
    <property type="term" value="C:endomembrane system"/>
    <property type="evidence" value="ECO:0007669"/>
    <property type="project" value="TreeGrafter"/>
</dbReference>
<gene>
    <name evidence="7" type="ORF">SI8410_06008526</name>
</gene>
<protein>
    <recommendedName>
        <fullName evidence="6">Strictosidine synthase conserved region domain-containing protein</fullName>
    </recommendedName>
</protein>
<dbReference type="EMBL" id="LR746269">
    <property type="protein sequence ID" value="CAA7397861.1"/>
    <property type="molecule type" value="Genomic_DNA"/>
</dbReference>
<keyword evidence="4" id="KW-0325">Glycoprotein</keyword>
<dbReference type="Gene3D" id="2.120.10.30">
    <property type="entry name" value="TolB, C-terminal domain"/>
    <property type="match status" value="1"/>
</dbReference>
<keyword evidence="3" id="KW-0926">Vacuole</keyword>
<dbReference type="OrthoDB" id="1908448at2759"/>
<dbReference type="GO" id="GO:0016787">
    <property type="term" value="F:hydrolase activity"/>
    <property type="evidence" value="ECO:0007669"/>
    <property type="project" value="TreeGrafter"/>
</dbReference>
<evidence type="ECO:0000313" key="7">
    <source>
        <dbReference type="EMBL" id="CAA7397861.1"/>
    </source>
</evidence>
<dbReference type="Pfam" id="PF03088">
    <property type="entry name" value="Str_synth"/>
    <property type="match status" value="1"/>
</dbReference>
<dbReference type="Proteomes" id="UP000663760">
    <property type="component" value="Chromosome 6"/>
</dbReference>
<evidence type="ECO:0000256" key="3">
    <source>
        <dbReference type="ARBA" id="ARBA00022554"/>
    </source>
</evidence>
<feature type="domain" description="Strictosidine synthase conserved region" evidence="6">
    <location>
        <begin position="143"/>
        <end position="231"/>
    </location>
</feature>
<dbReference type="AlphaFoldDB" id="A0A7I8KJM1"/>
<dbReference type="GO" id="GO:0005773">
    <property type="term" value="C:vacuole"/>
    <property type="evidence" value="ECO:0007669"/>
    <property type="project" value="UniProtKB-SubCell"/>
</dbReference>
<dbReference type="PANTHER" id="PTHR10426:SF106">
    <property type="entry name" value="PROTEIN STRICTOSIDINE SYNTHASE-LIKE 3"/>
    <property type="match status" value="1"/>
</dbReference>
<comment type="similarity">
    <text evidence="2">Belongs to the strictosidine synthase family.</text>
</comment>
<name>A0A7I8KJM1_SPIIN</name>
<proteinExistence type="inferred from homology"/>
<keyword evidence="8" id="KW-1185">Reference proteome</keyword>
<dbReference type="PANTHER" id="PTHR10426">
    <property type="entry name" value="STRICTOSIDINE SYNTHASE-RELATED"/>
    <property type="match status" value="1"/>
</dbReference>
<dbReference type="InterPro" id="IPR011042">
    <property type="entry name" value="6-blade_b-propeller_TolB-like"/>
</dbReference>
<dbReference type="Pfam" id="PF20067">
    <property type="entry name" value="SSL_N"/>
    <property type="match status" value="1"/>
</dbReference>